<dbReference type="SUPFAM" id="SSF75304">
    <property type="entry name" value="Amidase signature (AS) enzymes"/>
    <property type="match status" value="1"/>
</dbReference>
<evidence type="ECO:0000259" key="1">
    <source>
        <dbReference type="Pfam" id="PF01425"/>
    </source>
</evidence>
<dbReference type="EMBL" id="JABWCS010000197">
    <property type="protein sequence ID" value="NUU60105.1"/>
    <property type="molecule type" value="Genomic_DNA"/>
</dbReference>
<dbReference type="Gene3D" id="3.90.1300.10">
    <property type="entry name" value="Amidase signature (AS) domain"/>
    <property type="match status" value="1"/>
</dbReference>
<feature type="domain" description="Amidase" evidence="1">
    <location>
        <begin position="36"/>
        <end position="205"/>
    </location>
</feature>
<dbReference type="PANTHER" id="PTHR46310">
    <property type="entry name" value="AMIDASE 1"/>
    <property type="match status" value="1"/>
</dbReference>
<sequence>MSSDQHHRTNQASSKIEWQAYQAYIAPNVIVPPSGEGRLNGTRFALKDVVAVAGHTNAAGNPDWLRTHEAAPRHAEVVRRLLAAGAALDGMTHTDELMYSLNGENAHYGTPINPADSTRIPGGSSSGSAVAAAADDIEFAIGTDTGGSVRIPSSYCGVYGFRPTHGMVSLDGVIPLAHSFDTVGWMSRKLQWIVEVGEVLLADESDSAVTSFHKIYMDEETWAVPEAADRDKLLTHVGELQGDYPLPLGSVHLTDQVWKGWMEQSLYSVPEEYALLGRGLTLWSQAFRLLQGMEIWREHGTWVTQHQPVFGPGIAERLKWTSTLREADITWAQELRTVLRAELSSLLGVDGLLVLPTAPGVAPLCGLQGEEAEAYRAKVMQLSCIAGLAGLPQLTVPVWREDGLPIGVSFVAAPGRDRALLHWVAARYGDTRVSTAE</sequence>
<organism evidence="2 3">
    <name type="scientific">Paenibacillus agri</name>
    <dbReference type="NCBI Taxonomy" id="2744309"/>
    <lineage>
        <taxon>Bacteria</taxon>
        <taxon>Bacillati</taxon>
        <taxon>Bacillota</taxon>
        <taxon>Bacilli</taxon>
        <taxon>Bacillales</taxon>
        <taxon>Paenibacillaceae</taxon>
        <taxon>Paenibacillus</taxon>
    </lineage>
</organism>
<dbReference type="InterPro" id="IPR023631">
    <property type="entry name" value="Amidase_dom"/>
</dbReference>
<evidence type="ECO:0000313" key="3">
    <source>
        <dbReference type="Proteomes" id="UP000564806"/>
    </source>
</evidence>
<accession>A0A850EG32</accession>
<comment type="caution">
    <text evidence="2">The sequence shown here is derived from an EMBL/GenBank/DDBJ whole genome shotgun (WGS) entry which is preliminary data.</text>
</comment>
<dbReference type="PANTHER" id="PTHR46310:SF7">
    <property type="entry name" value="AMIDASE 1"/>
    <property type="match status" value="1"/>
</dbReference>
<proteinExistence type="predicted"/>
<reference evidence="2" key="1">
    <citation type="submission" date="2020-06" db="EMBL/GenBank/DDBJ databases">
        <title>Paenibacillus sp. nov., isolated from soil.</title>
        <authorList>
            <person name="Seo Y.L."/>
        </authorList>
    </citation>
    <scope>NUCLEOTIDE SEQUENCE [LARGE SCALE GENOMIC DNA]</scope>
    <source>
        <strain evidence="2">JW14</strain>
    </source>
</reference>
<dbReference type="RefSeq" id="WP_175370716.1">
    <property type="nucleotide sequence ID" value="NZ_JABWCS010000197.1"/>
</dbReference>
<protein>
    <submittedName>
        <fullName evidence="2">Amidase</fullName>
    </submittedName>
</protein>
<dbReference type="AlphaFoldDB" id="A0A850EG32"/>
<gene>
    <name evidence="2" type="ORF">HPT30_07060</name>
</gene>
<dbReference type="InterPro" id="IPR036928">
    <property type="entry name" value="AS_sf"/>
</dbReference>
<feature type="domain" description="Amidase" evidence="1">
    <location>
        <begin position="323"/>
        <end position="421"/>
    </location>
</feature>
<dbReference type="Pfam" id="PF01425">
    <property type="entry name" value="Amidase"/>
    <property type="match status" value="2"/>
</dbReference>
<name>A0A850EG32_9BACL</name>
<keyword evidence="3" id="KW-1185">Reference proteome</keyword>
<evidence type="ECO:0000313" key="2">
    <source>
        <dbReference type="EMBL" id="NUU60105.1"/>
    </source>
</evidence>
<dbReference type="Proteomes" id="UP000564806">
    <property type="component" value="Unassembled WGS sequence"/>
</dbReference>